<dbReference type="EMBL" id="SNYC01000003">
    <property type="protein sequence ID" value="TDQ12131.1"/>
    <property type="molecule type" value="Genomic_DNA"/>
</dbReference>
<sequence>MKKLFFKSLVKINNVLLPSLYKKDPMKLSTFQKAILGYRYWALTNSLK</sequence>
<evidence type="ECO:0000313" key="1">
    <source>
        <dbReference type="EMBL" id="TDQ12131.1"/>
    </source>
</evidence>
<dbReference type="RefSeq" id="WP_166664834.1">
    <property type="nucleotide sequence ID" value="NZ_SNYC01000003.1"/>
</dbReference>
<reference evidence="1 2" key="1">
    <citation type="submission" date="2019-03" db="EMBL/GenBank/DDBJ databases">
        <title>Genomic Encyclopedia of Archaeal and Bacterial Type Strains, Phase II (KMG-II): from individual species to whole genera.</title>
        <authorList>
            <person name="Goeker M."/>
        </authorList>
    </citation>
    <scope>NUCLEOTIDE SEQUENCE [LARGE SCALE GENOMIC DNA]</scope>
    <source>
        <strain evidence="1 2">DSM 19035</strain>
    </source>
</reference>
<dbReference type="AlphaFoldDB" id="A0A4R6T424"/>
<evidence type="ECO:0008006" key="3">
    <source>
        <dbReference type="Google" id="ProtNLM"/>
    </source>
</evidence>
<accession>A0A4R6T424</accession>
<gene>
    <name evidence="1" type="ORF">ATK78_1262</name>
</gene>
<evidence type="ECO:0000313" key="2">
    <source>
        <dbReference type="Proteomes" id="UP000295620"/>
    </source>
</evidence>
<organism evidence="1 2">
    <name type="scientific">Pedobacter metabolipauper</name>
    <dbReference type="NCBI Taxonomy" id="425513"/>
    <lineage>
        <taxon>Bacteria</taxon>
        <taxon>Pseudomonadati</taxon>
        <taxon>Bacteroidota</taxon>
        <taxon>Sphingobacteriia</taxon>
        <taxon>Sphingobacteriales</taxon>
        <taxon>Sphingobacteriaceae</taxon>
        <taxon>Pedobacter</taxon>
    </lineage>
</organism>
<protein>
    <recommendedName>
        <fullName evidence="3">SsrA-binding protein</fullName>
    </recommendedName>
</protein>
<dbReference type="Proteomes" id="UP000295620">
    <property type="component" value="Unassembled WGS sequence"/>
</dbReference>
<keyword evidence="2" id="KW-1185">Reference proteome</keyword>
<proteinExistence type="predicted"/>
<comment type="caution">
    <text evidence="1">The sequence shown here is derived from an EMBL/GenBank/DDBJ whole genome shotgun (WGS) entry which is preliminary data.</text>
</comment>
<name>A0A4R6T424_9SPHI</name>